<evidence type="ECO:0000313" key="1">
    <source>
        <dbReference type="EMBL" id="OCH98983.1"/>
    </source>
</evidence>
<dbReference type="RefSeq" id="WP_065620425.1">
    <property type="nucleotide sequence ID" value="NZ_LYOZ01000003.1"/>
</dbReference>
<gene>
    <name evidence="1" type="ORF">A8135_09525</name>
</gene>
<organism evidence="1 2">
    <name type="scientific">Legionella jamestowniensis</name>
    <dbReference type="NCBI Taxonomy" id="455"/>
    <lineage>
        <taxon>Bacteria</taxon>
        <taxon>Pseudomonadati</taxon>
        <taxon>Pseudomonadota</taxon>
        <taxon>Gammaproteobacteria</taxon>
        <taxon>Legionellales</taxon>
        <taxon>Legionellaceae</taxon>
        <taxon>Legionella</taxon>
    </lineage>
</organism>
<sequence>MGWWDKWNTVKDTVSGWGKSAWNNASLSSAVNGVANFSYNTVSRVLEGVPAGLKLMRAATFSDIPEETKEKISNLAKGGARIIVEDAIPLTVISYFYQVLAQQGENYLEENPDEDWLSANTALSMGLFLMWGAHWIYSTRKQTQIAVRTTVLALEAGGVFNSIRQTPSMDLCIEKKCTTLRFLKGSFRDIIEYWATKAAIAFIGYVPVVGGKLAAVFDVYHNGRYVTTLVLPELCGPDQERYLREYPELALANGIMHYVLSKFVCSMIEHYSGIPSVFYESTVRQFLLITQIGIASQMSLPPAVKEPKRNIPDPIAAYESAIGFVVDTTALGLKKKIPEMLKKQTVPVIPWEKIPGYAQFIWSNPVSENVIKRLLVPRMLRSEKAFINDPVIPWPLLRKRIIAAIKNIEDVKAHPLTKIALLSPSTTAEIARPIFGTPKAVVELLLNLMKNEEVMRRLGVVRNHVGGLHPGEAPPLPSPENTFLLGGQKNEPAFFSTAVTAVENQEILLSPNLVIVPSIKLSPRIVEATEEGEKKKDDNKRVTDPIAVSLDPSAIIKRRTGSGHSTKQLFFQSAEDKLLPENVIRQRTNSQNIQY</sequence>
<evidence type="ECO:0000313" key="2">
    <source>
        <dbReference type="Proteomes" id="UP000093336"/>
    </source>
</evidence>
<accession>A0ABX2XX10</accession>
<proteinExistence type="predicted"/>
<name>A0ABX2XX10_9GAMM</name>
<keyword evidence="2" id="KW-1185">Reference proteome</keyword>
<dbReference type="EMBL" id="LYOZ01000003">
    <property type="protein sequence ID" value="OCH98983.1"/>
    <property type="molecule type" value="Genomic_DNA"/>
</dbReference>
<dbReference type="Proteomes" id="UP000093336">
    <property type="component" value="Unassembled WGS sequence"/>
</dbReference>
<comment type="caution">
    <text evidence="1">The sequence shown here is derived from an EMBL/GenBank/DDBJ whole genome shotgun (WGS) entry which is preliminary data.</text>
</comment>
<protein>
    <submittedName>
        <fullName evidence="1">Uncharacterized protein</fullName>
    </submittedName>
</protein>
<reference evidence="1 2" key="1">
    <citation type="submission" date="2016-05" db="EMBL/GenBank/DDBJ databases">
        <authorList>
            <person name="Prochazka B."/>
            <person name="Indra A."/>
            <person name="Hasenberger P."/>
            <person name="Blaschitz M."/>
            <person name="Wagner L."/>
            <person name="Wewalka G."/>
            <person name="Sorschag S."/>
            <person name="Schmid D."/>
            <person name="Ruppitsch W."/>
        </authorList>
    </citation>
    <scope>NUCLEOTIDE SEQUENCE [LARGE SCALE GENOMIC DNA]</scope>
    <source>
        <strain evidence="1 2">974010_12</strain>
    </source>
</reference>